<evidence type="ECO:0000256" key="7">
    <source>
        <dbReference type="ARBA" id="ARBA00022833"/>
    </source>
</evidence>
<dbReference type="Gene3D" id="3.30.54.20">
    <property type="match status" value="1"/>
</dbReference>
<evidence type="ECO:0000256" key="3">
    <source>
        <dbReference type="ARBA" id="ARBA00022555"/>
    </source>
</evidence>
<evidence type="ECO:0000256" key="1">
    <source>
        <dbReference type="ARBA" id="ARBA00008226"/>
    </source>
</evidence>
<dbReference type="RefSeq" id="WP_221859408.1">
    <property type="nucleotide sequence ID" value="NZ_JAIKTU010000003.1"/>
</dbReference>
<dbReference type="Pfam" id="PF00587">
    <property type="entry name" value="tRNA-synt_2b"/>
    <property type="match status" value="1"/>
</dbReference>
<dbReference type="SUPFAM" id="SSF55681">
    <property type="entry name" value="Class II aaRS and biotin synthetases"/>
    <property type="match status" value="1"/>
</dbReference>
<feature type="binding site" evidence="13">
    <location>
        <position position="335"/>
    </location>
    <ligand>
        <name>Zn(2+)</name>
        <dbReference type="ChEBI" id="CHEBI:29105"/>
        <note>catalytic</note>
    </ligand>
</feature>
<dbReference type="InterPro" id="IPR012676">
    <property type="entry name" value="TGS-like"/>
</dbReference>
<evidence type="ECO:0000313" key="16">
    <source>
        <dbReference type="EMBL" id="MBY0754618.1"/>
    </source>
</evidence>
<dbReference type="NCBIfam" id="TIGR00418">
    <property type="entry name" value="thrS"/>
    <property type="match status" value="1"/>
</dbReference>
<keyword evidence="3 13" id="KW-0820">tRNA-binding</keyword>
<dbReference type="SUPFAM" id="SSF81271">
    <property type="entry name" value="TGS-like"/>
    <property type="match status" value="1"/>
</dbReference>
<dbReference type="Proteomes" id="UP001299068">
    <property type="component" value="Unassembled WGS sequence"/>
</dbReference>
<evidence type="ECO:0000256" key="10">
    <source>
        <dbReference type="ARBA" id="ARBA00022917"/>
    </source>
</evidence>
<feature type="binding site" evidence="13">
    <location>
        <position position="386"/>
    </location>
    <ligand>
        <name>Zn(2+)</name>
        <dbReference type="ChEBI" id="CHEBI:29105"/>
        <note>catalytic</note>
    </ligand>
</feature>
<comment type="cofactor">
    <cofactor evidence="13">
        <name>Zn(2+)</name>
        <dbReference type="ChEBI" id="CHEBI:29105"/>
    </cofactor>
    <text evidence="13">Binds 1 zinc ion per subunit.</text>
</comment>
<dbReference type="InterPro" id="IPR012675">
    <property type="entry name" value="Beta-grasp_dom_sf"/>
</dbReference>
<comment type="caution">
    <text evidence="16">The sequence shown here is derived from an EMBL/GenBank/DDBJ whole genome shotgun (WGS) entry which is preliminary data.</text>
</comment>
<feature type="domain" description="TGS" evidence="15">
    <location>
        <begin position="1"/>
        <end position="61"/>
    </location>
</feature>
<dbReference type="InterPro" id="IPR006195">
    <property type="entry name" value="aa-tRNA-synth_II"/>
</dbReference>
<dbReference type="PANTHER" id="PTHR11451:SF56">
    <property type="entry name" value="THREONINE--TRNA LIGASE 1"/>
    <property type="match status" value="1"/>
</dbReference>
<dbReference type="InterPro" id="IPR045864">
    <property type="entry name" value="aa-tRNA-synth_II/BPL/LPL"/>
</dbReference>
<keyword evidence="4 13" id="KW-0436">Ligase</keyword>
<dbReference type="Pfam" id="PF03129">
    <property type="entry name" value="HGTP_anticodon"/>
    <property type="match status" value="1"/>
</dbReference>
<dbReference type="Gene3D" id="3.40.50.800">
    <property type="entry name" value="Anticodon-binding domain"/>
    <property type="match status" value="1"/>
</dbReference>
<dbReference type="PROSITE" id="PS51880">
    <property type="entry name" value="TGS"/>
    <property type="match status" value="1"/>
</dbReference>
<keyword evidence="2 13" id="KW-0963">Cytoplasm</keyword>
<organism evidence="16 17">
    <name type="scientific">Clostridium sardiniense</name>
    <name type="common">Clostridium absonum</name>
    <dbReference type="NCBI Taxonomy" id="29369"/>
    <lineage>
        <taxon>Bacteria</taxon>
        <taxon>Bacillati</taxon>
        <taxon>Bacillota</taxon>
        <taxon>Clostridia</taxon>
        <taxon>Eubacteriales</taxon>
        <taxon>Clostridiaceae</taxon>
        <taxon>Clostridium</taxon>
    </lineage>
</organism>
<dbReference type="InterPro" id="IPR012947">
    <property type="entry name" value="tRNA_SAD"/>
</dbReference>
<protein>
    <recommendedName>
        <fullName evidence="13">Threonine--tRNA ligase</fullName>
        <ecNumber evidence="13">6.1.1.3</ecNumber>
    </recommendedName>
    <alternativeName>
        <fullName evidence="13">Threonyl-tRNA synthetase</fullName>
        <shortName evidence="13">ThrRS</shortName>
    </alternativeName>
</protein>
<sequence>MIKVSLKDGSVKEFEKGVSVLDVAKSISEGLARNAFCGLVNGEVVDLRHTINEDCEVGLCTFDSQEGKDALRHSASHVLAYAVKRLFPEVKIAIGPAIEDGFYYDFDKEGAFSAQDLEKIEAEMKKIVKENPQIERFELPRNEALELMKDEPYKVELINDLGEDEIISFYKMGDFVDLCAGPHVMSLKPMKGIKLLRTAGAYWRGDEKNKMLARIYGTAFLKNKDLEEHLEALEEAKKRDHNKLGRELKLFTTDENVGQGLPLIMPKGSRIIQTLQRWIEDEEERRGYVLTKTPLMAKSDLYKISGHWDHYKDGMFVLGDEEKDDEVFALRPMTCPFQYAIYNAEQHSYRDLPVRFAETSTLFRNESSGEMHGLIRVRQFTLADGHIVCTPEQLEEEFKGVVDLIKYVMATLGIDGDISYRFSKWDPNNTKKYINNPEAWEKTQEIMKTILDHLQIDYVEADDEAAFYGPKLDIQFKNVHGKEDTIITVQIDFALAERFNMTYIDKDGEKKRPYIIHRSSIGCYERTLAMLIEKYAGAFPTWLAPVQAKVLPLSDKYNDYTEKIVRDLRNSGVRVEADYRTEKLGYKIREARLERVPYILVVGEKEMNDNAVSVRSRKNDDEGSMNFEDFKARLLSEIANREL</sequence>
<dbReference type="HAMAP" id="MF_00184">
    <property type="entry name" value="Thr_tRNA_synth"/>
    <property type="match status" value="1"/>
</dbReference>
<evidence type="ECO:0000256" key="6">
    <source>
        <dbReference type="ARBA" id="ARBA00022741"/>
    </source>
</evidence>
<name>A0ABS7KUX5_CLOSR</name>
<proteinExistence type="inferred from homology"/>
<dbReference type="InterPro" id="IPR047246">
    <property type="entry name" value="ThrRS_anticodon"/>
</dbReference>
<dbReference type="Gene3D" id="3.10.20.30">
    <property type="match status" value="1"/>
</dbReference>
<dbReference type="CDD" id="cd01667">
    <property type="entry name" value="TGS_ThrRS"/>
    <property type="match status" value="1"/>
</dbReference>
<dbReference type="InterPro" id="IPR004154">
    <property type="entry name" value="Anticodon-bd"/>
</dbReference>
<evidence type="ECO:0000256" key="4">
    <source>
        <dbReference type="ARBA" id="ARBA00022598"/>
    </source>
</evidence>
<reference evidence="16 17" key="1">
    <citation type="journal article" date="2021" name="Cell Host Microbe">
        <title>in vivo commensal control of Clostridioides difficile virulence.</title>
        <authorList>
            <person name="Girinathan B.P."/>
            <person name="Dibenedetto N."/>
            <person name="Worley J.N."/>
            <person name="Peltier J."/>
            <person name="Arrieta-Ortiz M.L."/>
            <person name="Rupa Christinal Immanuel S."/>
            <person name="Lavin R."/>
            <person name="Delaney M.L."/>
            <person name="Cummins C."/>
            <person name="Hoffmann M."/>
            <person name="Luo Y."/>
            <person name="Gonzalez-Escalona N."/>
            <person name="Allard M."/>
            <person name="Onderdonk A.B."/>
            <person name="Gerber G.K."/>
            <person name="Sonenshein A.L."/>
            <person name="Baliga N."/>
            <person name="Dupuy B."/>
            <person name="Bry L."/>
        </authorList>
    </citation>
    <scope>NUCLEOTIDE SEQUENCE [LARGE SCALE GENOMIC DNA]</scope>
    <source>
        <strain evidence="16 17">DSM 599</strain>
    </source>
</reference>
<keyword evidence="9 13" id="KW-0694">RNA-binding</keyword>
<dbReference type="CDD" id="cd00860">
    <property type="entry name" value="ThrRS_anticodon"/>
    <property type="match status" value="1"/>
</dbReference>
<evidence type="ECO:0000259" key="14">
    <source>
        <dbReference type="PROSITE" id="PS50862"/>
    </source>
</evidence>
<dbReference type="Gene3D" id="3.30.980.10">
    <property type="entry name" value="Threonyl-trna Synthetase, Chain A, domain 2"/>
    <property type="match status" value="1"/>
</dbReference>
<dbReference type="EMBL" id="JAIKTU010000003">
    <property type="protein sequence ID" value="MBY0754618.1"/>
    <property type="molecule type" value="Genomic_DNA"/>
</dbReference>
<dbReference type="InterPro" id="IPR033728">
    <property type="entry name" value="ThrRS_core"/>
</dbReference>
<dbReference type="PROSITE" id="PS50862">
    <property type="entry name" value="AA_TRNA_LIGASE_II"/>
    <property type="match status" value="1"/>
</dbReference>
<dbReference type="PRINTS" id="PR01047">
    <property type="entry name" value="TRNASYNTHTHR"/>
</dbReference>
<evidence type="ECO:0000256" key="2">
    <source>
        <dbReference type="ARBA" id="ARBA00022490"/>
    </source>
</evidence>
<feature type="domain" description="Aminoacyl-transfer RNA synthetases class-II family profile" evidence="14">
    <location>
        <begin position="269"/>
        <end position="540"/>
    </location>
</feature>
<dbReference type="InterPro" id="IPR002314">
    <property type="entry name" value="aa-tRNA-synt_IIb"/>
</dbReference>
<comment type="subunit">
    <text evidence="13">Homodimer.</text>
</comment>
<keyword evidence="11 13" id="KW-0030">Aminoacyl-tRNA synthetase</keyword>
<dbReference type="SUPFAM" id="SSF55186">
    <property type="entry name" value="ThrRS/AlaRS common domain"/>
    <property type="match status" value="1"/>
</dbReference>
<dbReference type="InterPro" id="IPR036621">
    <property type="entry name" value="Anticodon-bd_dom_sf"/>
</dbReference>
<dbReference type="PANTHER" id="PTHR11451">
    <property type="entry name" value="THREONINE-TRNA LIGASE"/>
    <property type="match status" value="1"/>
</dbReference>
<keyword evidence="17" id="KW-1185">Reference proteome</keyword>
<comment type="similarity">
    <text evidence="1 13">Belongs to the class-II aminoacyl-tRNA synthetase family.</text>
</comment>
<dbReference type="CDD" id="cd00771">
    <property type="entry name" value="ThrRS_core"/>
    <property type="match status" value="1"/>
</dbReference>
<dbReference type="InterPro" id="IPR004095">
    <property type="entry name" value="TGS"/>
</dbReference>
<accession>A0ABS7KUX5</accession>
<comment type="subcellular location">
    <subcellularLocation>
        <location evidence="13">Cytoplasm</location>
    </subcellularLocation>
</comment>
<dbReference type="EC" id="6.1.1.3" evidence="13"/>
<dbReference type="Gene3D" id="3.30.930.10">
    <property type="entry name" value="Bira Bifunctional Protein, Domain 2"/>
    <property type="match status" value="1"/>
</dbReference>
<keyword evidence="10 13" id="KW-0648">Protein biosynthesis</keyword>
<evidence type="ECO:0000259" key="15">
    <source>
        <dbReference type="PROSITE" id="PS51880"/>
    </source>
</evidence>
<dbReference type="Pfam" id="PF02824">
    <property type="entry name" value="TGS"/>
    <property type="match status" value="1"/>
</dbReference>
<gene>
    <name evidence="13 16" type="primary">thrS</name>
    <name evidence="16" type="ORF">K5V21_04015</name>
</gene>
<evidence type="ECO:0000313" key="17">
    <source>
        <dbReference type="Proteomes" id="UP001299068"/>
    </source>
</evidence>
<keyword evidence="7 13" id="KW-0862">Zinc</keyword>
<dbReference type="SMART" id="SM00863">
    <property type="entry name" value="tRNA_SAD"/>
    <property type="match status" value="1"/>
</dbReference>
<dbReference type="InterPro" id="IPR002320">
    <property type="entry name" value="Thr-tRNA-ligase_IIa"/>
</dbReference>
<comment type="caution">
    <text evidence="13">Lacks conserved residue(s) required for the propagation of feature annotation.</text>
</comment>
<evidence type="ECO:0000256" key="13">
    <source>
        <dbReference type="HAMAP-Rule" id="MF_00184"/>
    </source>
</evidence>
<keyword evidence="5 13" id="KW-0479">Metal-binding</keyword>
<keyword evidence="6 13" id="KW-0547">Nucleotide-binding</keyword>
<evidence type="ECO:0000256" key="9">
    <source>
        <dbReference type="ARBA" id="ARBA00022884"/>
    </source>
</evidence>
<evidence type="ECO:0000256" key="12">
    <source>
        <dbReference type="ARBA" id="ARBA00049515"/>
    </source>
</evidence>
<evidence type="ECO:0000256" key="5">
    <source>
        <dbReference type="ARBA" id="ARBA00022723"/>
    </source>
</evidence>
<feature type="binding site" evidence="13">
    <location>
        <position position="517"/>
    </location>
    <ligand>
        <name>Zn(2+)</name>
        <dbReference type="ChEBI" id="CHEBI:29105"/>
        <note>catalytic</note>
    </ligand>
</feature>
<evidence type="ECO:0000256" key="11">
    <source>
        <dbReference type="ARBA" id="ARBA00023146"/>
    </source>
</evidence>
<dbReference type="Pfam" id="PF07973">
    <property type="entry name" value="tRNA_SAD"/>
    <property type="match status" value="1"/>
</dbReference>
<evidence type="ECO:0000256" key="8">
    <source>
        <dbReference type="ARBA" id="ARBA00022840"/>
    </source>
</evidence>
<dbReference type="SUPFAM" id="SSF52954">
    <property type="entry name" value="Class II aaRS ABD-related"/>
    <property type="match status" value="1"/>
</dbReference>
<dbReference type="InterPro" id="IPR018163">
    <property type="entry name" value="Thr/Ala-tRNA-synth_IIc_edit"/>
</dbReference>
<comment type="catalytic activity">
    <reaction evidence="12 13">
        <text>tRNA(Thr) + L-threonine + ATP = L-threonyl-tRNA(Thr) + AMP + diphosphate + H(+)</text>
        <dbReference type="Rhea" id="RHEA:24624"/>
        <dbReference type="Rhea" id="RHEA-COMP:9670"/>
        <dbReference type="Rhea" id="RHEA-COMP:9704"/>
        <dbReference type="ChEBI" id="CHEBI:15378"/>
        <dbReference type="ChEBI" id="CHEBI:30616"/>
        <dbReference type="ChEBI" id="CHEBI:33019"/>
        <dbReference type="ChEBI" id="CHEBI:57926"/>
        <dbReference type="ChEBI" id="CHEBI:78442"/>
        <dbReference type="ChEBI" id="CHEBI:78534"/>
        <dbReference type="ChEBI" id="CHEBI:456215"/>
        <dbReference type="EC" id="6.1.1.3"/>
    </reaction>
</comment>
<dbReference type="GO" id="GO:0004829">
    <property type="term" value="F:threonine-tRNA ligase activity"/>
    <property type="evidence" value="ECO:0007669"/>
    <property type="project" value="UniProtKB-EC"/>
</dbReference>
<keyword evidence="8 13" id="KW-0067">ATP-binding</keyword>